<dbReference type="GO" id="GO:0048038">
    <property type="term" value="F:quinone binding"/>
    <property type="evidence" value="ECO:0007669"/>
    <property type="project" value="InterPro"/>
</dbReference>
<evidence type="ECO:0000256" key="3">
    <source>
        <dbReference type="ARBA" id="ARBA00023002"/>
    </source>
</evidence>
<feature type="domain" description="Pyrrolo-quinoline quinone repeat" evidence="5">
    <location>
        <begin position="41"/>
        <end position="642"/>
    </location>
</feature>
<evidence type="ECO:0000256" key="1">
    <source>
        <dbReference type="ARBA" id="ARBA00001931"/>
    </source>
</evidence>
<dbReference type="EMBL" id="POUN01000002">
    <property type="protein sequence ID" value="PNF81513.1"/>
    <property type="molecule type" value="Genomic_DNA"/>
</dbReference>
<dbReference type="Proteomes" id="UP000235925">
    <property type="component" value="Unassembled WGS sequence"/>
</dbReference>
<dbReference type="PANTHER" id="PTHR32303:SF4">
    <property type="entry name" value="QUINOPROTEIN GLUCOSE DEHYDROGENASE"/>
    <property type="match status" value="1"/>
</dbReference>
<comment type="cofactor">
    <cofactor evidence="1">
        <name>pyrroloquinoline quinone</name>
        <dbReference type="ChEBI" id="CHEBI:58442"/>
    </cofactor>
</comment>
<dbReference type="SUPFAM" id="SSF50998">
    <property type="entry name" value="Quinoprotein alcohol dehydrogenase-like"/>
    <property type="match status" value="1"/>
</dbReference>
<reference evidence="6 7" key="1">
    <citation type="submission" date="2018-01" db="EMBL/GenBank/DDBJ databases">
        <title>Denitrification phenotypes of diverse strains of Pseudomonas stutzeri.</title>
        <authorList>
            <person name="Milligan D.A."/>
            <person name="Bergaust L."/>
            <person name="Bakken L.R."/>
            <person name="Frostegard A."/>
        </authorList>
    </citation>
    <scope>NUCLEOTIDE SEQUENCE [LARGE SCALE GENOMIC DNA]</scope>
    <source>
        <strain evidence="6 7">KC</strain>
    </source>
</reference>
<sequence>MRLWFALAALTFGLSNIPDSRAQNSPTTVRATAASPAPSDWTSYGRDNAATRYSPLREITRENVDQLEPAWVYRTGDMPPEQVDDKWAPETTPLKVGNSLYLCSAMNILIGLDAASGRERWRYDPKVPIDHIPYSAACRGVAYYEVPDPAPAQACARRVIEGTLDARLIAVDANTGQPCQDFGNAGQVNLLEGMGEAAPGYVAVTSPPTIVRDVVVVGHQVLDGQKEDAPSGVIRGYHAETGALAWAWDMGRPGETGLPPEGEQYTRGTPNAWTIFSADDELGLVYIPMGNSAVDYFSGNREEYEHPYSTALVAIDVTSGEVAWVFQTVHNDVWDYDLGSQGTLADFPMGDGTSVPAVILPTKQGDIYVLDRRTGEPLTEVEERPVPASKLPDEQLSATQPFSVGMPTLAKAKLTERDAWGFSPLDQLWCRIQFHLSDYDGIYTPPNVERPFIQYPGYNGGNDWGGGSLDPERGIFVANYTDIPMRNQLIHREQADEQGMVPLGEPGGTTDSGGPVPQAGAPYAVSIKPWRNGLTGIPCTRPPYGGIMAIDLASRKVLWDKPLGTARNNGPFGIPSRLPFTIGTPNNGGAVITAGGLIFIAAATDDLIRAIDIDTGEVVWQDVLPAGGQATPMTYETNGRQYLAVFAGGHHFMETKIGDYLVVYSLPTKGDSDVTETLED</sequence>
<evidence type="ECO:0000259" key="5">
    <source>
        <dbReference type="Pfam" id="PF01011"/>
    </source>
</evidence>
<dbReference type="GO" id="GO:0008876">
    <property type="term" value="F:quinoprotein glucose dehydrogenase activity"/>
    <property type="evidence" value="ECO:0007669"/>
    <property type="project" value="TreeGrafter"/>
</dbReference>
<proteinExistence type="inferred from homology"/>
<name>A0A2N8S4F2_STUST</name>
<protein>
    <submittedName>
        <fullName evidence="6">Membrane-bound PQQ-dependent dehydrogenase, glucose/quinate/shikimate family</fullName>
    </submittedName>
</protein>
<comment type="caution">
    <text evidence="6">The sequence shown here is derived from an EMBL/GenBank/DDBJ whole genome shotgun (WGS) entry which is preliminary data.</text>
</comment>
<accession>A0A2N8S4F2</accession>
<organism evidence="6 7">
    <name type="scientific">Stutzerimonas stutzeri</name>
    <name type="common">Pseudomonas stutzeri</name>
    <dbReference type="NCBI Taxonomy" id="316"/>
    <lineage>
        <taxon>Bacteria</taxon>
        <taxon>Pseudomonadati</taxon>
        <taxon>Pseudomonadota</taxon>
        <taxon>Gammaproteobacteria</taxon>
        <taxon>Pseudomonadales</taxon>
        <taxon>Pseudomonadaceae</taxon>
        <taxon>Stutzerimonas</taxon>
    </lineage>
</organism>
<evidence type="ECO:0000256" key="2">
    <source>
        <dbReference type="ARBA" id="ARBA00008156"/>
    </source>
</evidence>
<dbReference type="InterPro" id="IPR002372">
    <property type="entry name" value="PQQ_rpt_dom"/>
</dbReference>
<feature type="region of interest" description="Disordered" evidence="4">
    <location>
        <begin position="21"/>
        <end position="46"/>
    </location>
</feature>
<dbReference type="Pfam" id="PF01011">
    <property type="entry name" value="PQQ"/>
    <property type="match status" value="1"/>
</dbReference>
<dbReference type="OrthoDB" id="9794322at2"/>
<dbReference type="CDD" id="cd10280">
    <property type="entry name" value="PQQ_mGDH"/>
    <property type="match status" value="1"/>
</dbReference>
<dbReference type="GO" id="GO:0016020">
    <property type="term" value="C:membrane"/>
    <property type="evidence" value="ECO:0007669"/>
    <property type="project" value="InterPro"/>
</dbReference>
<dbReference type="InterPro" id="IPR018391">
    <property type="entry name" value="PQQ_b-propeller_rpt"/>
</dbReference>
<evidence type="ECO:0000313" key="7">
    <source>
        <dbReference type="Proteomes" id="UP000235925"/>
    </source>
</evidence>
<dbReference type="NCBIfam" id="TIGR03074">
    <property type="entry name" value="PQQ_membr_DH"/>
    <property type="match status" value="1"/>
</dbReference>
<dbReference type="PANTHER" id="PTHR32303">
    <property type="entry name" value="QUINOPROTEIN ALCOHOL DEHYDROGENASE (CYTOCHROME C)"/>
    <property type="match status" value="1"/>
</dbReference>
<evidence type="ECO:0000256" key="4">
    <source>
        <dbReference type="SAM" id="MobiDB-lite"/>
    </source>
</evidence>
<keyword evidence="3" id="KW-0560">Oxidoreductase</keyword>
<dbReference type="RefSeq" id="WP_102824280.1">
    <property type="nucleotide sequence ID" value="NZ_CP139348.1"/>
</dbReference>
<evidence type="ECO:0000313" key="6">
    <source>
        <dbReference type="EMBL" id="PNF81513.1"/>
    </source>
</evidence>
<dbReference type="Gene3D" id="2.140.10.10">
    <property type="entry name" value="Quinoprotein alcohol dehydrogenase-like superfamily"/>
    <property type="match status" value="2"/>
</dbReference>
<gene>
    <name evidence="6" type="ORF">CXK92_06675</name>
</gene>
<dbReference type="SMART" id="SM00564">
    <property type="entry name" value="PQQ"/>
    <property type="match status" value="6"/>
</dbReference>
<dbReference type="InterPro" id="IPR017511">
    <property type="entry name" value="PQQ_mDH"/>
</dbReference>
<comment type="similarity">
    <text evidence="2">Belongs to the bacterial PQQ dehydrogenase family.</text>
</comment>
<feature type="compositionally biased region" description="Polar residues" evidence="4">
    <location>
        <begin position="21"/>
        <end position="30"/>
    </location>
</feature>
<dbReference type="AlphaFoldDB" id="A0A2N8S4F2"/>
<dbReference type="InterPro" id="IPR011047">
    <property type="entry name" value="Quinoprotein_ADH-like_sf"/>
</dbReference>